<dbReference type="CDD" id="cd00051">
    <property type="entry name" value="EFh"/>
    <property type="match status" value="1"/>
</dbReference>
<evidence type="ECO:0000313" key="3">
    <source>
        <dbReference type="EMBL" id="BDX06608.1"/>
    </source>
</evidence>
<feature type="domain" description="EF-hand" evidence="2">
    <location>
        <begin position="53"/>
        <end position="83"/>
    </location>
</feature>
<dbReference type="PROSITE" id="PS50222">
    <property type="entry name" value="EF_HAND_2"/>
    <property type="match status" value="2"/>
</dbReference>
<dbReference type="AlphaFoldDB" id="A0AA48HGQ1"/>
<gene>
    <name evidence="3" type="ORF">MACH26_21290</name>
</gene>
<evidence type="ECO:0000259" key="2">
    <source>
        <dbReference type="PROSITE" id="PS50222"/>
    </source>
</evidence>
<dbReference type="Proteomes" id="UP001333710">
    <property type="component" value="Chromosome"/>
</dbReference>
<dbReference type="SUPFAM" id="SSF47473">
    <property type="entry name" value="EF-hand"/>
    <property type="match status" value="1"/>
</dbReference>
<reference evidence="3" key="1">
    <citation type="submission" date="2023-01" db="EMBL/GenBank/DDBJ databases">
        <title>Complete genome sequence of Planctobacterium marinum strain Dej080120_11.</title>
        <authorList>
            <person name="Ueki S."/>
            <person name="Maruyama F."/>
        </authorList>
    </citation>
    <scope>NUCLEOTIDE SEQUENCE</scope>
    <source>
        <strain evidence="3">Dej080120_11</strain>
    </source>
</reference>
<keyword evidence="4" id="KW-1185">Reference proteome</keyword>
<dbReference type="InterPro" id="IPR011992">
    <property type="entry name" value="EF-hand-dom_pair"/>
</dbReference>
<accession>A0AA48HGQ1</accession>
<organism evidence="3 4">
    <name type="scientific">Planctobacterium marinum</name>
    <dbReference type="NCBI Taxonomy" id="1631968"/>
    <lineage>
        <taxon>Bacteria</taxon>
        <taxon>Pseudomonadati</taxon>
        <taxon>Pseudomonadota</taxon>
        <taxon>Gammaproteobacteria</taxon>
        <taxon>Alteromonadales</taxon>
        <taxon>Alteromonadaceae</taxon>
        <taxon>Planctobacterium</taxon>
    </lineage>
</organism>
<feature type="domain" description="EF-hand" evidence="2">
    <location>
        <begin position="14"/>
        <end position="49"/>
    </location>
</feature>
<dbReference type="InterPro" id="IPR018247">
    <property type="entry name" value="EF_Hand_1_Ca_BS"/>
</dbReference>
<dbReference type="RefSeq" id="WP_338292620.1">
    <property type="nucleotide sequence ID" value="NZ_AP027272.1"/>
</dbReference>
<sequence>MNSISGLSGFDPQAMMQKMQERAQQADTDGNGALSKTELTESMEEAGRTPPNFDKMFDKADTDGNGELSADEQQAMHDHMQQRMEQFQSMGMPGSAGFGYQQNSSFDSLLKSLETDDEQDNDLKSAIEQIQSGNSSGNQQAWQVLNESIPAVNTYA</sequence>
<dbReference type="EMBL" id="AP027272">
    <property type="protein sequence ID" value="BDX06608.1"/>
    <property type="molecule type" value="Genomic_DNA"/>
</dbReference>
<feature type="region of interest" description="Disordered" evidence="1">
    <location>
        <begin position="1"/>
        <end position="80"/>
    </location>
</feature>
<dbReference type="KEGG" id="pmaw:MACH26_21290"/>
<protein>
    <recommendedName>
        <fullName evidence="2">EF-hand domain-containing protein</fullName>
    </recommendedName>
</protein>
<name>A0AA48HGQ1_9ALTE</name>
<evidence type="ECO:0000313" key="4">
    <source>
        <dbReference type="Proteomes" id="UP001333710"/>
    </source>
</evidence>
<feature type="region of interest" description="Disordered" evidence="1">
    <location>
        <begin position="109"/>
        <end position="142"/>
    </location>
</feature>
<dbReference type="InterPro" id="IPR002048">
    <property type="entry name" value="EF_hand_dom"/>
</dbReference>
<evidence type="ECO:0000256" key="1">
    <source>
        <dbReference type="SAM" id="MobiDB-lite"/>
    </source>
</evidence>
<dbReference type="Gene3D" id="1.10.238.10">
    <property type="entry name" value="EF-hand"/>
    <property type="match status" value="1"/>
</dbReference>
<dbReference type="GO" id="GO:0005509">
    <property type="term" value="F:calcium ion binding"/>
    <property type="evidence" value="ECO:0007669"/>
    <property type="project" value="InterPro"/>
</dbReference>
<dbReference type="Pfam" id="PF13202">
    <property type="entry name" value="EF-hand_5"/>
    <property type="match status" value="2"/>
</dbReference>
<feature type="compositionally biased region" description="Low complexity" evidence="1">
    <location>
        <begin position="131"/>
        <end position="140"/>
    </location>
</feature>
<dbReference type="PROSITE" id="PS00018">
    <property type="entry name" value="EF_HAND_1"/>
    <property type="match status" value="1"/>
</dbReference>
<proteinExistence type="predicted"/>